<evidence type="ECO:0000256" key="6">
    <source>
        <dbReference type="SAM" id="Phobius"/>
    </source>
</evidence>
<reference evidence="8 9" key="1">
    <citation type="submission" date="2020-11" db="EMBL/GenBank/DDBJ databases">
        <title>Genomic insight of Alicyclobacillus mali FL 18 reveals a new arsenic-resistant strain, with potential in environmental biotechnology.</title>
        <authorList>
            <person name="Fiorentino G."/>
            <person name="Gallo G."/>
            <person name="Aulitto M."/>
        </authorList>
    </citation>
    <scope>NUCLEOTIDE SEQUENCE [LARGE SCALE GENOMIC DNA]</scope>
    <source>
        <strain evidence="8 9">FL 18</strain>
    </source>
</reference>
<feature type="transmembrane region" description="Helical" evidence="6">
    <location>
        <begin position="43"/>
        <end position="63"/>
    </location>
</feature>
<feature type="transmembrane region" description="Helical" evidence="6">
    <location>
        <begin position="164"/>
        <end position="186"/>
    </location>
</feature>
<dbReference type="Proteomes" id="UP000642910">
    <property type="component" value="Unassembled WGS sequence"/>
</dbReference>
<keyword evidence="9" id="KW-1185">Reference proteome</keyword>
<evidence type="ECO:0000256" key="1">
    <source>
        <dbReference type="ARBA" id="ARBA00004127"/>
    </source>
</evidence>
<keyword evidence="3 6" id="KW-0812">Transmembrane</keyword>
<feature type="transmembrane region" description="Helical" evidence="6">
    <location>
        <begin position="138"/>
        <end position="158"/>
    </location>
</feature>
<evidence type="ECO:0000256" key="2">
    <source>
        <dbReference type="ARBA" id="ARBA00007362"/>
    </source>
</evidence>
<dbReference type="RefSeq" id="WP_067845797.1">
    <property type="nucleotide sequence ID" value="NZ_JADPKZ010000048.1"/>
</dbReference>
<evidence type="ECO:0000256" key="4">
    <source>
        <dbReference type="ARBA" id="ARBA00022989"/>
    </source>
</evidence>
<sequence>MNAISTVSSRSSSQAALWWIACGAALWGLDALFILALQHWFTSIEIVCFEHVLLAMYAIPVLIRRRGEWLALGPADWLAVLFVAWGGSAVASILFNVGLAMGIRSDAVNEVLLLQKVQPVFALLLAAVVLGERVRRAYWPWFAVAFLGAYVLTFGFTWPSFSKASAWAGLCALGAAFLWGGSTVMGKRVMRKVSFPTMTALRFGAALPLLLALTLMGHPNAARVATAFQHGAVIGNLLYQTIVPSLLSLLVYYRGLDRVKASYATLAELAFPATGLAVNALFLHQTVHAAQWMGFALVWVAVYALSRMADGADGARSRVREASANTAA</sequence>
<name>A0ABS0F6G7_9BACL</name>
<feature type="transmembrane region" description="Helical" evidence="6">
    <location>
        <begin position="237"/>
        <end position="256"/>
    </location>
</feature>
<evidence type="ECO:0000313" key="9">
    <source>
        <dbReference type="Proteomes" id="UP000642910"/>
    </source>
</evidence>
<dbReference type="InterPro" id="IPR037185">
    <property type="entry name" value="EmrE-like"/>
</dbReference>
<dbReference type="SUPFAM" id="SSF103481">
    <property type="entry name" value="Multidrug resistance efflux transporter EmrE"/>
    <property type="match status" value="2"/>
</dbReference>
<accession>A0ABS0F6G7</accession>
<evidence type="ECO:0000313" key="8">
    <source>
        <dbReference type="EMBL" id="MBF8378896.1"/>
    </source>
</evidence>
<feature type="transmembrane region" description="Helical" evidence="6">
    <location>
        <begin position="198"/>
        <end position="217"/>
    </location>
</feature>
<dbReference type="PANTHER" id="PTHR32322:SF2">
    <property type="entry name" value="EAMA DOMAIN-CONTAINING PROTEIN"/>
    <property type="match status" value="1"/>
</dbReference>
<dbReference type="InterPro" id="IPR000620">
    <property type="entry name" value="EamA_dom"/>
</dbReference>
<proteinExistence type="inferred from homology"/>
<keyword evidence="4 6" id="KW-1133">Transmembrane helix</keyword>
<feature type="transmembrane region" description="Helical" evidence="6">
    <location>
        <begin position="75"/>
        <end position="99"/>
    </location>
</feature>
<feature type="domain" description="EamA" evidence="7">
    <location>
        <begin position="167"/>
        <end position="306"/>
    </location>
</feature>
<feature type="transmembrane region" description="Helical" evidence="6">
    <location>
        <begin position="289"/>
        <end position="306"/>
    </location>
</feature>
<dbReference type="InterPro" id="IPR050638">
    <property type="entry name" value="AA-Vitamin_Transporters"/>
</dbReference>
<evidence type="ECO:0000256" key="3">
    <source>
        <dbReference type="ARBA" id="ARBA00022692"/>
    </source>
</evidence>
<feature type="domain" description="EamA" evidence="7">
    <location>
        <begin position="16"/>
        <end position="153"/>
    </location>
</feature>
<comment type="similarity">
    <text evidence="2">Belongs to the EamA transporter family.</text>
</comment>
<evidence type="ECO:0000256" key="5">
    <source>
        <dbReference type="ARBA" id="ARBA00023136"/>
    </source>
</evidence>
<dbReference type="EMBL" id="JADPKZ010000048">
    <property type="protein sequence ID" value="MBF8378896.1"/>
    <property type="molecule type" value="Genomic_DNA"/>
</dbReference>
<protein>
    <submittedName>
        <fullName evidence="8">EamA family transporter</fullName>
    </submittedName>
</protein>
<comment type="caution">
    <text evidence="8">The sequence shown here is derived from an EMBL/GenBank/DDBJ whole genome shotgun (WGS) entry which is preliminary data.</text>
</comment>
<organism evidence="8 9">
    <name type="scientific">Alicyclobacillus mali</name>
    <name type="common">ex Roth et al. 2021</name>
    <dbReference type="NCBI Taxonomy" id="1123961"/>
    <lineage>
        <taxon>Bacteria</taxon>
        <taxon>Bacillati</taxon>
        <taxon>Bacillota</taxon>
        <taxon>Bacilli</taxon>
        <taxon>Bacillales</taxon>
        <taxon>Alicyclobacillaceae</taxon>
        <taxon>Alicyclobacillus</taxon>
    </lineage>
</organism>
<feature type="transmembrane region" description="Helical" evidence="6">
    <location>
        <begin position="263"/>
        <end position="283"/>
    </location>
</feature>
<feature type="transmembrane region" description="Helical" evidence="6">
    <location>
        <begin position="16"/>
        <end position="37"/>
    </location>
</feature>
<dbReference type="Pfam" id="PF00892">
    <property type="entry name" value="EamA"/>
    <property type="match status" value="2"/>
</dbReference>
<gene>
    <name evidence="8" type="ORF">IW967_13650</name>
</gene>
<keyword evidence="5 6" id="KW-0472">Membrane</keyword>
<comment type="subcellular location">
    <subcellularLocation>
        <location evidence="1">Endomembrane system</location>
        <topology evidence="1">Multi-pass membrane protein</topology>
    </subcellularLocation>
</comment>
<dbReference type="PANTHER" id="PTHR32322">
    <property type="entry name" value="INNER MEMBRANE TRANSPORTER"/>
    <property type="match status" value="1"/>
</dbReference>
<evidence type="ECO:0000259" key="7">
    <source>
        <dbReference type="Pfam" id="PF00892"/>
    </source>
</evidence>